<accession>A0A143SZE1</accession>
<dbReference type="InterPro" id="IPR054691">
    <property type="entry name" value="LeuA/HCS_post-cat"/>
</dbReference>
<dbReference type="InterPro" id="IPR013785">
    <property type="entry name" value="Aldolase_TIM"/>
</dbReference>
<keyword evidence="3 6" id="KW-0808">Transferase</keyword>
<dbReference type="Gene3D" id="1.10.238.260">
    <property type="match status" value="1"/>
</dbReference>
<evidence type="ECO:0000256" key="3">
    <source>
        <dbReference type="ARBA" id="ARBA00022679"/>
    </source>
</evidence>
<gene>
    <name evidence="6" type="ORF">SAVERM_2p083</name>
</gene>
<evidence type="ECO:0000259" key="5">
    <source>
        <dbReference type="PROSITE" id="PS50991"/>
    </source>
</evidence>
<dbReference type="PANTHER" id="PTHR10277">
    <property type="entry name" value="HOMOCITRATE SYNTHASE-RELATED"/>
    <property type="match status" value="1"/>
</dbReference>
<evidence type="ECO:0000313" key="6">
    <source>
        <dbReference type="EMBL" id="BAU77527.1"/>
    </source>
</evidence>
<reference evidence="6" key="1">
    <citation type="submission" date="2016-03" db="EMBL/GenBank/DDBJ databases">
        <title>Complete sequence of the second linear plasmid SAP2 of Streptomyces avermitilis.</title>
        <authorList>
            <person name="Ikeda H."/>
        </authorList>
    </citation>
    <scope>NUCLEOTIDE SEQUENCE</scope>
    <source>
        <strain evidence="6">MA-4680</strain>
        <plasmid evidence="6">SAP2</plasmid>
    </source>
</reference>
<dbReference type="AlphaFoldDB" id="A0A143SZE1"/>
<keyword evidence="4" id="KW-0464">Manganese</keyword>
<dbReference type="Gene3D" id="3.20.20.70">
    <property type="entry name" value="Aldolase class I"/>
    <property type="match status" value="1"/>
</dbReference>
<keyword evidence="2" id="KW-0028">Amino-acid biosynthesis</keyword>
<dbReference type="InterPro" id="IPR050073">
    <property type="entry name" value="2-IPM_HCS-like"/>
</dbReference>
<dbReference type="Pfam" id="PF22617">
    <property type="entry name" value="HCS_D2"/>
    <property type="match status" value="1"/>
</dbReference>
<dbReference type="EMBL" id="AP017380">
    <property type="protein sequence ID" value="BAU77527.1"/>
    <property type="molecule type" value="Genomic_DNA"/>
</dbReference>
<evidence type="ECO:0000256" key="1">
    <source>
        <dbReference type="ARBA" id="ARBA00009396"/>
    </source>
</evidence>
<dbReference type="GO" id="GO:0019298">
    <property type="term" value="P:coenzyme B biosynthetic process"/>
    <property type="evidence" value="ECO:0007669"/>
    <property type="project" value="TreeGrafter"/>
</dbReference>
<dbReference type="GO" id="GO:0016740">
    <property type="term" value="F:transferase activity"/>
    <property type="evidence" value="ECO:0007669"/>
    <property type="project" value="UniProtKB-KW"/>
</dbReference>
<geneLocation type="plasmid" evidence="6">
    <name>SAP2</name>
</geneLocation>
<dbReference type="PANTHER" id="PTHR10277:SF9">
    <property type="entry name" value="2-ISOPROPYLMALATE SYNTHASE 1, CHLOROPLASTIC-RELATED"/>
    <property type="match status" value="1"/>
</dbReference>
<protein>
    <submittedName>
        <fullName evidence="6">Putative pyruvate carboxyltransferase</fullName>
    </submittedName>
</protein>
<keyword evidence="6" id="KW-0670">Pyruvate</keyword>
<dbReference type="InterPro" id="IPR000891">
    <property type="entry name" value="PYR_CT"/>
</dbReference>
<dbReference type="GO" id="GO:0009098">
    <property type="term" value="P:L-leucine biosynthetic process"/>
    <property type="evidence" value="ECO:0007669"/>
    <property type="project" value="UniProtKB-KW"/>
</dbReference>
<feature type="domain" description="Pyruvate carboxyltransferase" evidence="5">
    <location>
        <begin position="1"/>
        <end position="239"/>
    </location>
</feature>
<sequence>MRPEQKLELALAIEALGVDVIETGMPSSSASDYKATQLIAEATTTARIATLSRAVREDVRLAVEAGGAQRHQVQIMATGSETHLKHKRGITQAEAVREVVDAILYAKDLGVDHVTLGLEDASRGSDGLLRQLVEESVAAGADNVGVADTTGCMTPREYGDLIARIRSWAEPHITISTHCHEDLGLSLANTLAGIEAGADEVQTSLAGIGERAGNTPLEELIAVLIYKGETFGVTTDARSEGLYNAFEVLRRTISLPIPRNKAIFGSNAFATQAGIHQAGMLRAPITYEYVEPHRFGRERSILVGRHSGRAVLRFVMTEMGLEIDEKLVDLVYEQHVANRSDGDCLDMAGVRELLLDKRAVMAGGLG</sequence>
<dbReference type="PROSITE" id="PS50991">
    <property type="entry name" value="PYR_CT"/>
    <property type="match status" value="1"/>
</dbReference>
<comment type="similarity">
    <text evidence="1">Belongs to the alpha-IPM synthase/homocitrate synthase family. LeuA type 1 subfamily.</text>
</comment>
<organism evidence="6">
    <name type="scientific">Streptomyces avermitilis (strain ATCC 31267 / DSM 46492 / JCM 5070 / NBRC 14893 / NCIMB 12804 / NRRL 8165 / MA-4680)</name>
    <dbReference type="NCBI Taxonomy" id="227882"/>
    <lineage>
        <taxon>Bacteria</taxon>
        <taxon>Bacillati</taxon>
        <taxon>Actinomycetota</taxon>
        <taxon>Actinomycetes</taxon>
        <taxon>Kitasatosporales</taxon>
        <taxon>Streptomycetaceae</taxon>
        <taxon>Streptomyces</taxon>
    </lineage>
</organism>
<keyword evidence="6" id="KW-0614">Plasmid</keyword>
<dbReference type="Pfam" id="PF00682">
    <property type="entry name" value="HMGL-like"/>
    <property type="match status" value="1"/>
</dbReference>
<evidence type="ECO:0000256" key="2">
    <source>
        <dbReference type="ARBA" id="ARBA00022430"/>
    </source>
</evidence>
<keyword evidence="2" id="KW-0432">Leucine biosynthesis</keyword>
<keyword evidence="2" id="KW-0100">Branched-chain amino acid biosynthesis</keyword>
<evidence type="ECO:0000256" key="4">
    <source>
        <dbReference type="ARBA" id="ARBA00023211"/>
    </source>
</evidence>
<proteinExistence type="inferred from homology"/>
<name>A0A143SZE1_STRAW</name>
<dbReference type="SUPFAM" id="SSF51569">
    <property type="entry name" value="Aldolase"/>
    <property type="match status" value="1"/>
</dbReference>